<evidence type="ECO:0000313" key="3">
    <source>
        <dbReference type="Proteomes" id="UP000051952"/>
    </source>
</evidence>
<accession>A0A0S4IUH7</accession>
<proteinExistence type="predicted"/>
<feature type="region of interest" description="Disordered" evidence="1">
    <location>
        <begin position="625"/>
        <end position="730"/>
    </location>
</feature>
<feature type="compositionally biased region" description="Low complexity" evidence="1">
    <location>
        <begin position="557"/>
        <end position="572"/>
    </location>
</feature>
<evidence type="ECO:0000256" key="1">
    <source>
        <dbReference type="SAM" id="MobiDB-lite"/>
    </source>
</evidence>
<keyword evidence="3" id="KW-1185">Reference proteome</keyword>
<gene>
    <name evidence="2" type="ORF">BSAL_57330</name>
</gene>
<protein>
    <submittedName>
        <fullName evidence="2">Uncharacterized protein</fullName>
    </submittedName>
</protein>
<feature type="compositionally biased region" description="Polar residues" evidence="1">
    <location>
        <begin position="625"/>
        <end position="638"/>
    </location>
</feature>
<feature type="compositionally biased region" description="Polar residues" evidence="1">
    <location>
        <begin position="155"/>
        <end position="173"/>
    </location>
</feature>
<dbReference type="EMBL" id="CYKH01000211">
    <property type="protein sequence ID" value="CUE91175.1"/>
    <property type="molecule type" value="Genomic_DNA"/>
</dbReference>
<evidence type="ECO:0000313" key="2">
    <source>
        <dbReference type="EMBL" id="CUE91175.1"/>
    </source>
</evidence>
<dbReference type="VEuPathDB" id="TriTrypDB:BSAL_57330"/>
<feature type="compositionally biased region" description="Polar residues" evidence="1">
    <location>
        <begin position="455"/>
        <end position="473"/>
    </location>
</feature>
<feature type="compositionally biased region" description="Low complexity" evidence="1">
    <location>
        <begin position="219"/>
        <end position="237"/>
    </location>
</feature>
<reference evidence="3" key="1">
    <citation type="submission" date="2015-09" db="EMBL/GenBank/DDBJ databases">
        <authorList>
            <consortium name="Pathogen Informatics"/>
        </authorList>
    </citation>
    <scope>NUCLEOTIDE SEQUENCE [LARGE SCALE GENOMIC DNA]</scope>
    <source>
        <strain evidence="3">Lake Konstanz</strain>
    </source>
</reference>
<feature type="region of interest" description="Disordered" evidence="1">
    <location>
        <begin position="551"/>
        <end position="572"/>
    </location>
</feature>
<feature type="region of interest" description="Disordered" evidence="1">
    <location>
        <begin position="756"/>
        <end position="778"/>
    </location>
</feature>
<feature type="region of interest" description="Disordered" evidence="1">
    <location>
        <begin position="107"/>
        <end position="173"/>
    </location>
</feature>
<sequence length="778" mass="86475">MTVSPGGLFGIPGHRLLPRLFVQPKSSGISLESEWPEVIASSSINASTTNSNTSLRNPIYEWGPMPAQRHERAPAAVSDASLFMERIAASTDPYDASTSVAEFSQQQQQQLRIARPTNRVGQSKLDQWRRSKNATRGATNLNSHGAASRHWSDDGQFSPQHFPNSRSASALSNVSNDSYQRFASTSRARGDVEVPRPAWVNPIDSSATQTDDLPHTGRSPPSQAPQHSSHNTHNTSHFHPISTDDHPRNDGWNRFLVPPTPHRLLANDVMGDPVPKRALTHTQGTDAETPPPSTARADGAKPQPTIRIRAVAPHQHDNDSVESMGSSRVPTPTPRLEDDVPRERPSESIMFRAFQEQQQDMFKIIAAQQQQIAELTEMQRLGKAPHTSTHHHGEVQAMLRVEDQTPDLSARNLPSQQQNTFREEVGSVPTQHQAGEGTARSVQPAQQQIQEAPQSPRSPGSDRFTQTSTNAVSSHAVLLRRMIKSGPETDDDLMTSEDLEKKRQLKALQNMMELDKNTYHTLQKRDGEEAAALAQRRELSERLTRHLALQRKATTTGSSQVSSWSRSSSRSVREVGVGEENVFANPPQPTHYGFPPRDATHQHSAMIAAVSVLTSTDLLRMDDATTMTEKSSRTSTPLSARESPQLYQTARPPPVDRSTPTTPPAVSEADHYRRPAQPQHATTTQRPSDQNLTEEHNHRHHFQTANYQEPSRGTSTQTTRGTATHQPLPVRTHDPMEAFTVLRNRYLTARGRHPHYEDASSFVSDVPPQSDHHSWRRV</sequence>
<organism evidence="2 3">
    <name type="scientific">Bodo saltans</name>
    <name type="common">Flagellated protozoan</name>
    <dbReference type="NCBI Taxonomy" id="75058"/>
    <lineage>
        <taxon>Eukaryota</taxon>
        <taxon>Discoba</taxon>
        <taxon>Euglenozoa</taxon>
        <taxon>Kinetoplastea</taxon>
        <taxon>Metakinetoplastina</taxon>
        <taxon>Eubodonida</taxon>
        <taxon>Bodonidae</taxon>
        <taxon>Bodo</taxon>
    </lineage>
</organism>
<feature type="region of interest" description="Disordered" evidence="1">
    <location>
        <begin position="185"/>
        <end position="343"/>
    </location>
</feature>
<dbReference type="AlphaFoldDB" id="A0A0S4IUH7"/>
<feature type="compositionally biased region" description="Low complexity" evidence="1">
    <location>
        <begin position="443"/>
        <end position="454"/>
    </location>
</feature>
<dbReference type="Proteomes" id="UP000051952">
    <property type="component" value="Unassembled WGS sequence"/>
</dbReference>
<name>A0A0S4IUH7_BODSA</name>
<feature type="compositionally biased region" description="Low complexity" evidence="1">
    <location>
        <begin position="711"/>
        <end position="724"/>
    </location>
</feature>
<dbReference type="OMA" id="PTIRIRA"/>
<feature type="compositionally biased region" description="Polar residues" evidence="1">
    <location>
        <begin position="134"/>
        <end position="145"/>
    </location>
</feature>
<feature type="compositionally biased region" description="Polar residues" evidence="1">
    <location>
        <begin position="321"/>
        <end position="330"/>
    </location>
</feature>
<feature type="compositionally biased region" description="Basic and acidic residues" evidence="1">
    <location>
        <begin position="242"/>
        <end position="251"/>
    </location>
</feature>
<feature type="region of interest" description="Disordered" evidence="1">
    <location>
        <begin position="409"/>
        <end position="473"/>
    </location>
</feature>
<feature type="compositionally biased region" description="Polar residues" evidence="1">
    <location>
        <begin position="679"/>
        <end position="691"/>
    </location>
</feature>